<accession>E7N2E6</accession>
<sequence length="41" mass="4774">MPFVTFMEKKHCESPLRGKTVLVILHGCCEKSHRENLFDVL</sequence>
<gene>
    <name evidence="1" type="ORF">HMPREF9555_01161</name>
</gene>
<keyword evidence="2" id="KW-1185">Reference proteome</keyword>
<dbReference type="STRING" id="749551.HMPREF9555_01161"/>
<organism evidence="1 2">
    <name type="scientific">Selenomonas artemidis F0399</name>
    <dbReference type="NCBI Taxonomy" id="749551"/>
    <lineage>
        <taxon>Bacteria</taxon>
        <taxon>Bacillati</taxon>
        <taxon>Bacillota</taxon>
        <taxon>Negativicutes</taxon>
        <taxon>Selenomonadales</taxon>
        <taxon>Selenomonadaceae</taxon>
        <taxon>Selenomonas</taxon>
    </lineage>
</organism>
<dbReference type="HOGENOM" id="CLU_3276488_0_0_9"/>
<comment type="caution">
    <text evidence="1">The sequence shown here is derived from an EMBL/GenBank/DDBJ whole genome shotgun (WGS) entry which is preliminary data.</text>
</comment>
<reference evidence="1 2" key="1">
    <citation type="submission" date="2010-08" db="EMBL/GenBank/DDBJ databases">
        <authorList>
            <person name="Weinstock G."/>
            <person name="Sodergren E."/>
            <person name="Clifton S."/>
            <person name="Fulton L."/>
            <person name="Fulton B."/>
            <person name="Courtney L."/>
            <person name="Fronick C."/>
            <person name="Harrison M."/>
            <person name="Strong C."/>
            <person name="Farmer C."/>
            <person name="Delahaunty K."/>
            <person name="Markovic C."/>
            <person name="Hall O."/>
            <person name="Minx P."/>
            <person name="Tomlinson C."/>
            <person name="Mitreva M."/>
            <person name="Hou S."/>
            <person name="Chen J."/>
            <person name="Wollam A."/>
            <person name="Pepin K.H."/>
            <person name="Johnson M."/>
            <person name="Bhonagiri V."/>
            <person name="Zhang X."/>
            <person name="Suruliraj S."/>
            <person name="Warren W."/>
            <person name="Chinwalla A."/>
            <person name="Mardis E.R."/>
            <person name="Wilson R.K."/>
        </authorList>
    </citation>
    <scope>NUCLEOTIDE SEQUENCE [LARGE SCALE GENOMIC DNA]</scope>
    <source>
        <strain evidence="1 2">F0399</strain>
    </source>
</reference>
<dbReference type="EMBL" id="AECV01000018">
    <property type="protein sequence ID" value="EFW29650.1"/>
    <property type="molecule type" value="Genomic_DNA"/>
</dbReference>
<proteinExistence type="predicted"/>
<evidence type="ECO:0000313" key="1">
    <source>
        <dbReference type="EMBL" id="EFW29650.1"/>
    </source>
</evidence>
<evidence type="ECO:0000313" key="2">
    <source>
        <dbReference type="Proteomes" id="UP000004633"/>
    </source>
</evidence>
<name>E7N2E6_9FIRM</name>
<protein>
    <submittedName>
        <fullName evidence="1">Uncharacterized protein</fullName>
    </submittedName>
</protein>
<dbReference type="Proteomes" id="UP000004633">
    <property type="component" value="Unassembled WGS sequence"/>
</dbReference>
<dbReference type="AlphaFoldDB" id="E7N2E6"/>